<keyword evidence="3" id="KW-1185">Reference proteome</keyword>
<evidence type="ECO:0000313" key="2">
    <source>
        <dbReference type="EMBL" id="EOA29557.1"/>
    </source>
</evidence>
<feature type="domain" description="Chromo" evidence="1">
    <location>
        <begin position="111"/>
        <end position="143"/>
    </location>
</feature>
<sequence>MWLIKVNLRERDLMLERIRANLLRAQEIMKKQADKKRRDVEFEVGAWKLAAKFFGPFQILERIGAVAYRLKLPDNCKIHNVFHISQLKAVVGEHHVIHDGDPPEFFEEEITFPETILDVRFNATGGREFLVKWLGKSIAENSWMLSKDFVRLFPQFQLEDKLVLREGCIDTIHQRCPTIEVPWRNAALSREGRHRARAQWSIQDSELTHLVLCITPSYNRPDPGPDHHLNTLFTARYSFVHYQYQDGCYDERTAIRLYREFFRDYDPALLVLSKVTPVYLEVRRRTEARQNYNVRRSARELWRQNSC</sequence>
<dbReference type="PANTHER" id="PTHR46148">
    <property type="entry name" value="CHROMO DOMAIN-CONTAINING PROTEIN"/>
    <property type="match status" value="1"/>
</dbReference>
<dbReference type="Proteomes" id="UP000029121">
    <property type="component" value="Unassembled WGS sequence"/>
</dbReference>
<dbReference type="InterPro" id="IPR056924">
    <property type="entry name" value="SH3_Tf2-1"/>
</dbReference>
<evidence type="ECO:0000313" key="3">
    <source>
        <dbReference type="Proteomes" id="UP000029121"/>
    </source>
</evidence>
<dbReference type="InterPro" id="IPR000953">
    <property type="entry name" value="Chromo/chromo_shadow_dom"/>
</dbReference>
<name>R0G2C4_9BRAS</name>
<organism evidence="2 3">
    <name type="scientific">Capsella rubella</name>
    <dbReference type="NCBI Taxonomy" id="81985"/>
    <lineage>
        <taxon>Eukaryota</taxon>
        <taxon>Viridiplantae</taxon>
        <taxon>Streptophyta</taxon>
        <taxon>Embryophyta</taxon>
        <taxon>Tracheophyta</taxon>
        <taxon>Spermatophyta</taxon>
        <taxon>Magnoliopsida</taxon>
        <taxon>eudicotyledons</taxon>
        <taxon>Gunneridae</taxon>
        <taxon>Pentapetalae</taxon>
        <taxon>rosids</taxon>
        <taxon>malvids</taxon>
        <taxon>Brassicales</taxon>
        <taxon>Brassicaceae</taxon>
        <taxon>Camelineae</taxon>
        <taxon>Capsella</taxon>
    </lineage>
</organism>
<gene>
    <name evidence="2" type="ORF">CARUB_v10015939mg</name>
</gene>
<evidence type="ECO:0000259" key="1">
    <source>
        <dbReference type="PROSITE" id="PS50013"/>
    </source>
</evidence>
<proteinExistence type="predicted"/>
<dbReference type="EMBL" id="KB870807">
    <property type="protein sequence ID" value="EOA29557.1"/>
    <property type="molecule type" value="Genomic_DNA"/>
</dbReference>
<dbReference type="Gene3D" id="2.40.50.40">
    <property type="match status" value="1"/>
</dbReference>
<protein>
    <recommendedName>
        <fullName evidence="1">Chromo domain-containing protein</fullName>
    </recommendedName>
</protein>
<reference evidence="3" key="1">
    <citation type="journal article" date="2013" name="Nat. Genet.">
        <title>The Capsella rubella genome and the genomic consequences of rapid mating system evolution.</title>
        <authorList>
            <person name="Slotte T."/>
            <person name="Hazzouri K.M."/>
            <person name="Agren J.A."/>
            <person name="Koenig D."/>
            <person name="Maumus F."/>
            <person name="Guo Y.L."/>
            <person name="Steige K."/>
            <person name="Platts A.E."/>
            <person name="Escobar J.S."/>
            <person name="Newman L.K."/>
            <person name="Wang W."/>
            <person name="Mandakova T."/>
            <person name="Vello E."/>
            <person name="Smith L.M."/>
            <person name="Henz S.R."/>
            <person name="Steffen J."/>
            <person name="Takuno S."/>
            <person name="Brandvain Y."/>
            <person name="Coop G."/>
            <person name="Andolfatto P."/>
            <person name="Hu T.T."/>
            <person name="Blanchette M."/>
            <person name="Clark R.M."/>
            <person name="Quesneville H."/>
            <person name="Nordborg M."/>
            <person name="Gaut B.S."/>
            <person name="Lysak M.A."/>
            <person name="Jenkins J."/>
            <person name="Grimwood J."/>
            <person name="Chapman J."/>
            <person name="Prochnik S."/>
            <person name="Shu S."/>
            <person name="Rokhsar D."/>
            <person name="Schmutz J."/>
            <person name="Weigel D."/>
            <person name="Wright S.I."/>
        </authorList>
    </citation>
    <scope>NUCLEOTIDE SEQUENCE [LARGE SCALE GENOMIC DNA]</scope>
    <source>
        <strain evidence="3">cv. Monte Gargano</strain>
    </source>
</reference>
<dbReference type="SUPFAM" id="SSF54160">
    <property type="entry name" value="Chromo domain-like"/>
    <property type="match status" value="1"/>
</dbReference>
<dbReference type="eggNOG" id="KOG0017">
    <property type="taxonomic scope" value="Eukaryota"/>
</dbReference>
<dbReference type="AlphaFoldDB" id="R0G2C4"/>
<dbReference type="Pfam" id="PF24626">
    <property type="entry name" value="SH3_Tf2-1"/>
    <property type="match status" value="1"/>
</dbReference>
<dbReference type="PANTHER" id="PTHR46148:SF52">
    <property type="entry name" value="OS04G0603800 PROTEIN"/>
    <property type="match status" value="1"/>
</dbReference>
<dbReference type="PROSITE" id="PS50013">
    <property type="entry name" value="CHROMO_2"/>
    <property type="match status" value="1"/>
</dbReference>
<dbReference type="InterPro" id="IPR016197">
    <property type="entry name" value="Chromo-like_dom_sf"/>
</dbReference>
<accession>R0G2C4</accession>